<dbReference type="InterPro" id="IPR001789">
    <property type="entry name" value="Sig_transdc_resp-reg_receiver"/>
</dbReference>
<dbReference type="AlphaFoldDB" id="A0AA42BLW7"/>
<dbReference type="RefSeq" id="WP_254100934.1">
    <property type="nucleotide sequence ID" value="NZ_JANATA010000014.1"/>
</dbReference>
<protein>
    <recommendedName>
        <fullName evidence="2">histidine kinase</fullName>
        <ecNumber evidence="2">2.7.13.3</ecNumber>
    </recommendedName>
</protein>
<dbReference type="EMBL" id="JANATA010000014">
    <property type="protein sequence ID" value="MCP3429039.1"/>
    <property type="molecule type" value="Genomic_DNA"/>
</dbReference>
<keyword evidence="11" id="KW-1185">Reference proteome</keyword>
<dbReference type="InterPro" id="IPR004358">
    <property type="entry name" value="Sig_transdc_His_kin-like_C"/>
</dbReference>
<keyword evidence="7" id="KW-1133">Transmembrane helix</keyword>
<sequence>MLSAPAAAQTVPSPIIQSEHNRLFNLHALQNSDKRIVSVLLFFHFDKQTDWHRDYYRAIEDTIAQYGFIPNVLIENSNAAGMMTPGFSDAYAKALSIKYKNVDLDFVIAENFMSINLLENHPEVFPEAKKYLVKFTDNPKLENTFVQGPFYNKSYQYHDMGMSVPMFIDTTDPTKIWIISSSEKVPGLNRNAKLREALSAFDIPTEWLLDRTYMELLQILKNAHPDDIVIYNGALNNGMGRPIQPFEMVFAIAPELHIPTFSMWRFVSDYTAPVSYAFDTYKFGSNITKQMLWDAELTKSAPLFETHFTYVLNEASPFLADLDLTHFPASALVVNPQPSFWDAHIEIMMLFVILLVAAIMIILLQLYYGRVLRSKSAAVEAANIAKSQFLANMSHEIRTPMNGIIGVLDIMKQKDLGDSEKEYLTLIERSSVSLLNLLNDILDLSLVEKGVLHIDPKHFDVGVLLHEIIDGFAINIKEKQIILKADQIQSDIWIYSDPFRTKQIFMNIISNAVKYTQQGIVEITLSQEEQRIVFTVEDTGIGISKAQMDKLFMPFERDDIVNKAKIQGAGLGLSIAFEISKLLEGEITAESMQGVGSTFTVYLPKVIGNIPNTNKTKDASETINAATASDMVITHDSRKPMNYSSGEQGGVEGVLSTVEHMTVSTASDTDSAERKLSILVAEDNEINQIVIQEQLSLGEHKMLVVNDGFEALEAYQNFTFDAIIMDVMMPNMDGLSATRKIRELEKIKNIHVPIIGLTANAIKGDKEECLKAGMDCYLAKPTNSQTLLDKLQQITRPI</sequence>
<dbReference type="SMART" id="SM00448">
    <property type="entry name" value="REC"/>
    <property type="match status" value="1"/>
</dbReference>
<dbReference type="Pfam" id="PF02518">
    <property type="entry name" value="HATPase_c"/>
    <property type="match status" value="1"/>
</dbReference>
<dbReference type="GO" id="GO:0000155">
    <property type="term" value="F:phosphorelay sensor kinase activity"/>
    <property type="evidence" value="ECO:0007669"/>
    <property type="project" value="InterPro"/>
</dbReference>
<dbReference type="Pfam" id="PF00512">
    <property type="entry name" value="HisKA"/>
    <property type="match status" value="1"/>
</dbReference>
<dbReference type="GO" id="GO:0009927">
    <property type="term" value="F:histidine phosphotransfer kinase activity"/>
    <property type="evidence" value="ECO:0007669"/>
    <property type="project" value="TreeGrafter"/>
</dbReference>
<keyword evidence="5" id="KW-0418">Kinase</keyword>
<evidence type="ECO:0000256" key="3">
    <source>
        <dbReference type="ARBA" id="ARBA00022553"/>
    </source>
</evidence>
<dbReference type="FunFam" id="3.30.565.10:FF:000006">
    <property type="entry name" value="Sensor histidine kinase WalK"/>
    <property type="match status" value="1"/>
</dbReference>
<proteinExistence type="predicted"/>
<dbReference type="SMART" id="SM00387">
    <property type="entry name" value="HATPase_c"/>
    <property type="match status" value="1"/>
</dbReference>
<dbReference type="EC" id="2.7.13.3" evidence="2"/>
<dbReference type="InterPro" id="IPR003661">
    <property type="entry name" value="HisK_dim/P_dom"/>
</dbReference>
<keyword evidence="4" id="KW-0808">Transferase</keyword>
<dbReference type="SUPFAM" id="SSF55874">
    <property type="entry name" value="ATPase domain of HSP90 chaperone/DNA topoisomerase II/histidine kinase"/>
    <property type="match status" value="1"/>
</dbReference>
<evidence type="ECO:0000259" key="9">
    <source>
        <dbReference type="PROSITE" id="PS50110"/>
    </source>
</evidence>
<dbReference type="PROSITE" id="PS50110">
    <property type="entry name" value="RESPONSE_REGULATORY"/>
    <property type="match status" value="1"/>
</dbReference>
<keyword evidence="10" id="KW-0547">Nucleotide-binding</keyword>
<dbReference type="Gene3D" id="3.30.565.10">
    <property type="entry name" value="Histidine kinase-like ATPase, C-terminal domain"/>
    <property type="match status" value="1"/>
</dbReference>
<dbReference type="Gene3D" id="1.10.287.130">
    <property type="match status" value="1"/>
</dbReference>
<evidence type="ECO:0000256" key="1">
    <source>
        <dbReference type="ARBA" id="ARBA00000085"/>
    </source>
</evidence>
<gene>
    <name evidence="10" type="ORF">NLF92_08795</name>
</gene>
<dbReference type="GO" id="GO:0005886">
    <property type="term" value="C:plasma membrane"/>
    <property type="evidence" value="ECO:0007669"/>
    <property type="project" value="TreeGrafter"/>
</dbReference>
<comment type="caution">
    <text evidence="10">The sequence shown here is derived from an EMBL/GenBank/DDBJ whole genome shotgun (WGS) entry which is preliminary data.</text>
</comment>
<evidence type="ECO:0000313" key="11">
    <source>
        <dbReference type="Proteomes" id="UP001165413"/>
    </source>
</evidence>
<dbReference type="PANTHER" id="PTHR43047:SF72">
    <property type="entry name" value="OSMOSENSING HISTIDINE PROTEIN KINASE SLN1"/>
    <property type="match status" value="1"/>
</dbReference>
<dbReference type="InterPro" id="IPR005467">
    <property type="entry name" value="His_kinase_dom"/>
</dbReference>
<evidence type="ECO:0000313" key="10">
    <source>
        <dbReference type="EMBL" id="MCP3429039.1"/>
    </source>
</evidence>
<dbReference type="SMART" id="SM00388">
    <property type="entry name" value="HisKA"/>
    <property type="match status" value="1"/>
</dbReference>
<evidence type="ECO:0000256" key="6">
    <source>
        <dbReference type="PROSITE-ProRule" id="PRU00169"/>
    </source>
</evidence>
<keyword evidence="7" id="KW-0812">Transmembrane</keyword>
<dbReference type="InterPro" id="IPR003594">
    <property type="entry name" value="HATPase_dom"/>
</dbReference>
<keyword evidence="3 6" id="KW-0597">Phosphoprotein</keyword>
<dbReference type="CDD" id="cd00082">
    <property type="entry name" value="HisKA"/>
    <property type="match status" value="1"/>
</dbReference>
<evidence type="ECO:0000256" key="7">
    <source>
        <dbReference type="SAM" id="Phobius"/>
    </source>
</evidence>
<dbReference type="SUPFAM" id="SSF52172">
    <property type="entry name" value="CheY-like"/>
    <property type="match status" value="1"/>
</dbReference>
<feature type="transmembrane region" description="Helical" evidence="7">
    <location>
        <begin position="347"/>
        <end position="368"/>
    </location>
</feature>
<feature type="modified residue" description="4-aspartylphosphate" evidence="6">
    <location>
        <position position="726"/>
    </location>
</feature>
<dbReference type="PANTHER" id="PTHR43047">
    <property type="entry name" value="TWO-COMPONENT HISTIDINE PROTEIN KINASE"/>
    <property type="match status" value="1"/>
</dbReference>
<dbReference type="SUPFAM" id="SSF47384">
    <property type="entry name" value="Homodimeric domain of signal transducing histidine kinase"/>
    <property type="match status" value="1"/>
</dbReference>
<feature type="domain" description="Response regulatory" evidence="9">
    <location>
        <begin position="677"/>
        <end position="795"/>
    </location>
</feature>
<keyword evidence="7" id="KW-0472">Membrane</keyword>
<dbReference type="Proteomes" id="UP001165413">
    <property type="component" value="Unassembled WGS sequence"/>
</dbReference>
<dbReference type="Pfam" id="PF00072">
    <property type="entry name" value="Response_reg"/>
    <property type="match status" value="1"/>
</dbReference>
<dbReference type="PRINTS" id="PR00344">
    <property type="entry name" value="BCTRLSENSOR"/>
</dbReference>
<dbReference type="GO" id="GO:0005524">
    <property type="term" value="F:ATP binding"/>
    <property type="evidence" value="ECO:0007669"/>
    <property type="project" value="UniProtKB-KW"/>
</dbReference>
<dbReference type="CDD" id="cd17546">
    <property type="entry name" value="REC_hyHK_CKI1_RcsC-like"/>
    <property type="match status" value="1"/>
</dbReference>
<dbReference type="InterPro" id="IPR036890">
    <property type="entry name" value="HATPase_C_sf"/>
</dbReference>
<dbReference type="InterPro" id="IPR011006">
    <property type="entry name" value="CheY-like_superfamily"/>
</dbReference>
<comment type="catalytic activity">
    <reaction evidence="1">
        <text>ATP + protein L-histidine = ADP + protein N-phospho-L-histidine.</text>
        <dbReference type="EC" id="2.7.13.3"/>
    </reaction>
</comment>
<dbReference type="Gene3D" id="3.40.50.2300">
    <property type="match status" value="1"/>
</dbReference>
<evidence type="ECO:0000256" key="5">
    <source>
        <dbReference type="ARBA" id="ARBA00022777"/>
    </source>
</evidence>
<evidence type="ECO:0000256" key="4">
    <source>
        <dbReference type="ARBA" id="ARBA00022679"/>
    </source>
</evidence>
<dbReference type="PROSITE" id="PS50109">
    <property type="entry name" value="HIS_KIN"/>
    <property type="match status" value="1"/>
</dbReference>
<reference evidence="10" key="1">
    <citation type="submission" date="2022-07" db="EMBL/GenBank/DDBJ databases">
        <title>Characterization of the Novel Bacterium Alteromonas immobilis LMIT006 and Alteromonas gregis LMIT007.</title>
        <authorList>
            <person name="Lin X."/>
        </authorList>
    </citation>
    <scope>NUCLEOTIDE SEQUENCE</scope>
    <source>
        <strain evidence="10">LMIT007</strain>
    </source>
</reference>
<organism evidence="10 11">
    <name type="scientific">Opacimonas viscosa</name>
    <dbReference type="NCBI Taxonomy" id="2961944"/>
    <lineage>
        <taxon>Bacteria</taxon>
        <taxon>Pseudomonadati</taxon>
        <taxon>Pseudomonadota</taxon>
        <taxon>Gammaproteobacteria</taxon>
        <taxon>Alteromonadales</taxon>
        <taxon>Alteromonadaceae</taxon>
        <taxon>Opacimonas</taxon>
    </lineage>
</organism>
<name>A0AA42BLW7_9ALTE</name>
<feature type="domain" description="Histidine kinase" evidence="8">
    <location>
        <begin position="392"/>
        <end position="607"/>
    </location>
</feature>
<evidence type="ECO:0000256" key="2">
    <source>
        <dbReference type="ARBA" id="ARBA00012438"/>
    </source>
</evidence>
<dbReference type="InterPro" id="IPR036097">
    <property type="entry name" value="HisK_dim/P_sf"/>
</dbReference>
<keyword evidence="10" id="KW-0067">ATP-binding</keyword>
<accession>A0AA42BLW7</accession>
<evidence type="ECO:0000259" key="8">
    <source>
        <dbReference type="PROSITE" id="PS50109"/>
    </source>
</evidence>